<evidence type="ECO:0000259" key="10">
    <source>
        <dbReference type="Pfam" id="PF06429"/>
    </source>
</evidence>
<feature type="domain" description="Flagellar basal-body/hook protein C-terminal" evidence="10">
    <location>
        <begin position="440"/>
        <end position="475"/>
    </location>
</feature>
<dbReference type="KEGG" id="erz:ER308_04815"/>
<comment type="similarity">
    <text evidence="3 7">Belongs to the flagella basal body rod proteins family.</text>
</comment>
<evidence type="ECO:0000256" key="4">
    <source>
        <dbReference type="ARBA" id="ARBA00016244"/>
    </source>
</evidence>
<dbReference type="EMBL" id="CP036402">
    <property type="protein sequence ID" value="QBI18931.1"/>
    <property type="molecule type" value="Genomic_DNA"/>
</dbReference>
<keyword evidence="8" id="KW-0175">Coiled coil</keyword>
<keyword evidence="6 7" id="KW-0975">Bacterial flagellum</keyword>
<name>A0A411YCG5_9ACTN</name>
<dbReference type="PANTHER" id="PTHR30033:SF1">
    <property type="entry name" value="FLAGELLAR HOOK-ASSOCIATED PROTEIN 1"/>
    <property type="match status" value="1"/>
</dbReference>
<evidence type="ECO:0000256" key="3">
    <source>
        <dbReference type="ARBA" id="ARBA00009677"/>
    </source>
</evidence>
<dbReference type="GO" id="GO:0005198">
    <property type="term" value="F:structural molecule activity"/>
    <property type="evidence" value="ECO:0007669"/>
    <property type="project" value="UniProtKB-UniRule"/>
</dbReference>
<dbReference type="InterPro" id="IPR002371">
    <property type="entry name" value="FlgK"/>
</dbReference>
<keyword evidence="5 7" id="KW-0964">Secreted</keyword>
<sequence>MSFNGLHTALSGIRAGQNGLDTASNNISNANTDGYTRQRVELSQTSTIQRRGVNVGQGVQVDGIHRLREDFLDTRARATGAEFSHQDTRASLLQRTEELFAEPDHGLSETMGELWDAFEDLGNEPDDLATREQVVGALETLAGRFNGIAQGLDQLESDTHVRLDGAVDDANELLGRLDELNDEISAAGGRQVNALRDERDLVLDDLSNLVGVDVQVAEENEDVVEVSIGVGGQTLVDIEGVQGELALVDDEVSDGQFLAAVDPDNPPDEIGEGDALTGIRGEIPSLIGFLSEPGPGERGLGDFREQLDDFADDFMTMLNAQHNAPVEGNDDIIHTDLLTGGEDGAGSLRVDEDLDPDHLIAGETTDPLDGRNAEALADLRETPMNDVDVDDDLPEGPAEEVYRNIAIALGRETRSATEDADTREGLYSSAEVARSQAHDVSIDEEMVGLMQFQRALEASSRAMTSVDEALDTLINRTGLVGR</sequence>
<dbReference type="InterPro" id="IPR010930">
    <property type="entry name" value="Flg_bb/hook_C_dom"/>
</dbReference>
<evidence type="ECO:0000256" key="2">
    <source>
        <dbReference type="ARBA" id="ARBA00004613"/>
    </source>
</evidence>
<dbReference type="GO" id="GO:0044780">
    <property type="term" value="P:bacterial-type flagellum assembly"/>
    <property type="evidence" value="ECO:0007669"/>
    <property type="project" value="InterPro"/>
</dbReference>
<evidence type="ECO:0000256" key="8">
    <source>
        <dbReference type="SAM" id="Coils"/>
    </source>
</evidence>
<evidence type="ECO:0000256" key="1">
    <source>
        <dbReference type="ARBA" id="ARBA00004365"/>
    </source>
</evidence>
<evidence type="ECO:0000256" key="5">
    <source>
        <dbReference type="ARBA" id="ARBA00022525"/>
    </source>
</evidence>
<evidence type="ECO:0000259" key="9">
    <source>
        <dbReference type="Pfam" id="PF00460"/>
    </source>
</evidence>
<proteinExistence type="inferred from homology"/>
<evidence type="ECO:0000256" key="6">
    <source>
        <dbReference type="ARBA" id="ARBA00023143"/>
    </source>
</evidence>
<keyword evidence="12" id="KW-0282">Flagellum</keyword>
<reference evidence="12 13" key="1">
    <citation type="submission" date="2019-01" db="EMBL/GenBank/DDBJ databases">
        <title>Egibacter rhizosphaerae EGI 80759T.</title>
        <authorList>
            <person name="Chen D.-D."/>
            <person name="Tian Y."/>
            <person name="Jiao J.-Y."/>
            <person name="Zhang X.-T."/>
            <person name="Zhang Y.-G."/>
            <person name="Zhang Y."/>
            <person name="Xiao M."/>
            <person name="Shu W.-S."/>
            <person name="Li W.-J."/>
        </authorList>
    </citation>
    <scope>NUCLEOTIDE SEQUENCE [LARGE SCALE GENOMIC DNA]</scope>
    <source>
        <strain evidence="12 13">EGI 80759</strain>
    </source>
</reference>
<dbReference type="RefSeq" id="WP_131153928.1">
    <property type="nucleotide sequence ID" value="NZ_CP036402.1"/>
</dbReference>
<dbReference type="NCBIfam" id="TIGR02492">
    <property type="entry name" value="flgK_ends"/>
    <property type="match status" value="1"/>
</dbReference>
<dbReference type="InterPro" id="IPR053927">
    <property type="entry name" value="FlgK_helical"/>
</dbReference>
<feature type="domain" description="Flagellar hook-associated protein FlgK helical" evidence="11">
    <location>
        <begin position="93"/>
        <end position="327"/>
    </location>
</feature>
<keyword evidence="13" id="KW-1185">Reference proteome</keyword>
<dbReference type="Proteomes" id="UP000291469">
    <property type="component" value="Chromosome"/>
</dbReference>
<comment type="subcellular location">
    <subcellularLocation>
        <location evidence="1 7">Bacterial flagellum</location>
    </subcellularLocation>
    <subcellularLocation>
        <location evidence="2 7">Secreted</location>
    </subcellularLocation>
</comment>
<dbReference type="Pfam" id="PF00460">
    <property type="entry name" value="Flg_bb_rod"/>
    <property type="match status" value="1"/>
</dbReference>
<accession>A0A411YCG5</accession>
<dbReference type="GO" id="GO:0009424">
    <property type="term" value="C:bacterial-type flagellum hook"/>
    <property type="evidence" value="ECO:0007669"/>
    <property type="project" value="UniProtKB-UniRule"/>
</dbReference>
<dbReference type="PRINTS" id="PR01005">
    <property type="entry name" value="FLGHOOKAP1"/>
</dbReference>
<dbReference type="AlphaFoldDB" id="A0A411YCG5"/>
<evidence type="ECO:0000313" key="13">
    <source>
        <dbReference type="Proteomes" id="UP000291469"/>
    </source>
</evidence>
<dbReference type="SUPFAM" id="SSF64518">
    <property type="entry name" value="Phase 1 flagellin"/>
    <property type="match status" value="1"/>
</dbReference>
<dbReference type="GO" id="GO:0005576">
    <property type="term" value="C:extracellular region"/>
    <property type="evidence" value="ECO:0007669"/>
    <property type="project" value="UniProtKB-SubCell"/>
</dbReference>
<evidence type="ECO:0000256" key="7">
    <source>
        <dbReference type="RuleBase" id="RU362065"/>
    </source>
</evidence>
<feature type="coiled-coil region" evidence="8">
    <location>
        <begin position="163"/>
        <end position="190"/>
    </location>
</feature>
<dbReference type="Pfam" id="PF22638">
    <property type="entry name" value="FlgK_D1"/>
    <property type="match status" value="1"/>
</dbReference>
<keyword evidence="12" id="KW-0966">Cell projection</keyword>
<organism evidence="12 13">
    <name type="scientific">Egibacter rhizosphaerae</name>
    <dbReference type="NCBI Taxonomy" id="1670831"/>
    <lineage>
        <taxon>Bacteria</taxon>
        <taxon>Bacillati</taxon>
        <taxon>Actinomycetota</taxon>
        <taxon>Nitriliruptoria</taxon>
        <taxon>Egibacterales</taxon>
        <taxon>Egibacteraceae</taxon>
        <taxon>Egibacter</taxon>
    </lineage>
</organism>
<evidence type="ECO:0000259" key="11">
    <source>
        <dbReference type="Pfam" id="PF22638"/>
    </source>
</evidence>
<dbReference type="InterPro" id="IPR001444">
    <property type="entry name" value="Flag_bb_rod_N"/>
</dbReference>
<evidence type="ECO:0000313" key="12">
    <source>
        <dbReference type="EMBL" id="QBI18931.1"/>
    </source>
</evidence>
<dbReference type="OrthoDB" id="9802553at2"/>
<gene>
    <name evidence="7 12" type="primary">flgK</name>
    <name evidence="12" type="ORF">ER308_04815</name>
</gene>
<dbReference type="PANTHER" id="PTHR30033">
    <property type="entry name" value="FLAGELLAR HOOK-ASSOCIATED PROTEIN 1"/>
    <property type="match status" value="1"/>
</dbReference>
<protein>
    <recommendedName>
        <fullName evidence="4 7">Flagellar hook-associated protein 1</fullName>
        <shortName evidence="7">HAP1</shortName>
    </recommendedName>
</protein>
<keyword evidence="12" id="KW-0969">Cilium</keyword>
<dbReference type="Pfam" id="PF06429">
    <property type="entry name" value="Flg_bbr_C"/>
    <property type="match status" value="1"/>
</dbReference>
<feature type="domain" description="Flagellar basal body rod protein N-terminal" evidence="9">
    <location>
        <begin position="6"/>
        <end position="36"/>
    </location>
</feature>